<comment type="caution">
    <text evidence="2">The sequence shown here is derived from an EMBL/GenBank/DDBJ whole genome shotgun (WGS) entry which is preliminary data.</text>
</comment>
<name>A0AAV2W064_9VIBR</name>
<organism evidence="2 3">
    <name type="scientific">Vibrio nigripulchritudo SOn1</name>
    <dbReference type="NCBI Taxonomy" id="1238450"/>
    <lineage>
        <taxon>Bacteria</taxon>
        <taxon>Pseudomonadati</taxon>
        <taxon>Pseudomonadota</taxon>
        <taxon>Gammaproteobacteria</taxon>
        <taxon>Vibrionales</taxon>
        <taxon>Vibrionaceae</taxon>
        <taxon>Vibrio</taxon>
    </lineage>
</organism>
<dbReference type="Pfam" id="PF13302">
    <property type="entry name" value="Acetyltransf_3"/>
    <property type="match status" value="1"/>
</dbReference>
<accession>A0AAV2W064</accession>
<dbReference type="Proteomes" id="UP000018211">
    <property type="component" value="Unassembled WGS sequence"/>
</dbReference>
<dbReference type="SUPFAM" id="SSF55729">
    <property type="entry name" value="Acyl-CoA N-acyltransferases (Nat)"/>
    <property type="match status" value="1"/>
</dbReference>
<dbReference type="Gene3D" id="3.40.630.30">
    <property type="match status" value="1"/>
</dbReference>
<dbReference type="PANTHER" id="PTHR43792">
    <property type="entry name" value="GNAT FAMILY, PUTATIVE (AFU_ORTHOLOGUE AFUA_3G00765)-RELATED-RELATED"/>
    <property type="match status" value="1"/>
</dbReference>
<gene>
    <name evidence="2" type="ORF">VIBNISOn1_p0045</name>
</gene>
<evidence type="ECO:0000313" key="2">
    <source>
        <dbReference type="EMBL" id="CCO50208.1"/>
    </source>
</evidence>
<dbReference type="InterPro" id="IPR000182">
    <property type="entry name" value="GNAT_dom"/>
</dbReference>
<dbReference type="InterPro" id="IPR051531">
    <property type="entry name" value="N-acetyltransferase"/>
</dbReference>
<dbReference type="RefSeq" id="WP_022614078.1">
    <property type="nucleotide sequence ID" value="NZ_LK391966.1"/>
</dbReference>
<evidence type="ECO:0000313" key="3">
    <source>
        <dbReference type="Proteomes" id="UP000018211"/>
    </source>
</evidence>
<protein>
    <submittedName>
        <fullName evidence="2">Acetyltransferase gnat family</fullName>
    </submittedName>
</protein>
<evidence type="ECO:0000259" key="1">
    <source>
        <dbReference type="PROSITE" id="PS51186"/>
    </source>
</evidence>
<dbReference type="EMBL" id="CAOF01000199">
    <property type="protein sequence ID" value="CCO50208.1"/>
    <property type="molecule type" value="Genomic_DNA"/>
</dbReference>
<reference evidence="2 3" key="1">
    <citation type="journal article" date="2013" name="ISME J.">
        <title>Comparative genomics of pathogenic lineages of Vibrio nigripulchritudo identifies virulence-associated traits.</title>
        <authorList>
            <person name="Goudenege D."/>
            <person name="Labreuche Y."/>
            <person name="Krin E."/>
            <person name="Ansquer D."/>
            <person name="Mangenot S."/>
            <person name="Calteau A."/>
            <person name="Medigue C."/>
            <person name="Mazel D."/>
            <person name="Polz M.F."/>
            <person name="Le Roux F."/>
        </authorList>
    </citation>
    <scope>NUCLEOTIDE SEQUENCE [LARGE SCALE GENOMIC DNA]</scope>
    <source>
        <strain evidence="2 3">SOn1</strain>
    </source>
</reference>
<dbReference type="AlphaFoldDB" id="A0AAV2W064"/>
<feature type="domain" description="N-acetyltransferase" evidence="1">
    <location>
        <begin position="1"/>
        <end position="162"/>
    </location>
</feature>
<dbReference type="GO" id="GO:0016747">
    <property type="term" value="F:acyltransferase activity, transferring groups other than amino-acyl groups"/>
    <property type="evidence" value="ECO:0007669"/>
    <property type="project" value="InterPro"/>
</dbReference>
<dbReference type="PROSITE" id="PS51186">
    <property type="entry name" value="GNAT"/>
    <property type="match status" value="1"/>
</dbReference>
<proteinExistence type="predicted"/>
<dbReference type="InterPro" id="IPR016181">
    <property type="entry name" value="Acyl_CoA_acyltransferase"/>
</dbReference>
<sequence>MEIKQLNTNQLRQLISSVSIGVEMDFCVGSIPPMHVLNRSVQHTKSGKNEMWALPYMMLFHNHVVGFCGFKGEPIAGEVEIGYNVAEKQQGRGLAKSAVNKLCKVAFNSGLVENIVALISSTNVASLNVVKANNFVFTGKVVDDDNEKLEKWVLNLNKASFA</sequence>